<comment type="caution">
    <text evidence="4">The sequence shown here is derived from an EMBL/GenBank/DDBJ whole genome shotgun (WGS) entry which is preliminary data.</text>
</comment>
<dbReference type="Proteomes" id="UP000536711">
    <property type="component" value="Unassembled WGS sequence"/>
</dbReference>
<dbReference type="EMBL" id="JAADJF010000224">
    <property type="protein sequence ID" value="KAF4433156.1"/>
    <property type="molecule type" value="Genomic_DNA"/>
</dbReference>
<dbReference type="InterPro" id="IPR001841">
    <property type="entry name" value="Znf_RING"/>
</dbReference>
<dbReference type="OrthoDB" id="8062037at2759"/>
<dbReference type="Gene3D" id="3.30.40.10">
    <property type="entry name" value="Zinc/RING finger domain, C3HC4 (zinc finger)"/>
    <property type="match status" value="1"/>
</dbReference>
<accession>A0A8H4JNE0</accession>
<name>A0A8H4JNE0_9HYPO</name>
<dbReference type="SMART" id="SM00184">
    <property type="entry name" value="RING"/>
    <property type="match status" value="1"/>
</dbReference>
<protein>
    <recommendedName>
        <fullName evidence="3">RING-type domain-containing protein</fullName>
    </recommendedName>
</protein>
<gene>
    <name evidence="4" type="ORF">FACUT_8193</name>
</gene>
<proteinExistence type="predicted"/>
<feature type="compositionally biased region" description="Polar residues" evidence="2">
    <location>
        <begin position="1"/>
        <end position="18"/>
    </location>
</feature>
<dbReference type="PROSITE" id="PS50089">
    <property type="entry name" value="ZF_RING_2"/>
    <property type="match status" value="1"/>
</dbReference>
<organism evidence="4 5">
    <name type="scientific">Fusarium acutatum</name>
    <dbReference type="NCBI Taxonomy" id="78861"/>
    <lineage>
        <taxon>Eukaryota</taxon>
        <taxon>Fungi</taxon>
        <taxon>Dikarya</taxon>
        <taxon>Ascomycota</taxon>
        <taxon>Pezizomycotina</taxon>
        <taxon>Sordariomycetes</taxon>
        <taxon>Hypocreomycetidae</taxon>
        <taxon>Hypocreales</taxon>
        <taxon>Nectriaceae</taxon>
        <taxon>Fusarium</taxon>
        <taxon>Fusarium fujikuroi species complex</taxon>
    </lineage>
</organism>
<keyword evidence="1" id="KW-0862">Zinc</keyword>
<dbReference type="InterPro" id="IPR013083">
    <property type="entry name" value="Znf_RING/FYVE/PHD"/>
</dbReference>
<sequence>MSSTTVDNKMSINSITHPETQEERPAWTTAFWPRLRDSLIEDPELFNHLHLECGICLTDMSIFPHEHTFSHDPNRSFRERTMSHRAQILPCGHMFGYKCLQVMIAEANIPLDEEDEEDDGEEEEEEIPQLSCPSCRVVFSAHIDCPHPHSGMPMPTTMEGVYAMPPTFSEGGVLSHSCAGCVATEMISVIDVLSDVFLPPQHLTDEEILIVSGTAPDHRSWDVSLGDFKLRDFNHFVRDIPLGDALQRICDEINGRLEQNTKRRWCSDGFSTLKFGLKIHRYNPPQAD</sequence>
<dbReference type="AlphaFoldDB" id="A0A8H4JNE0"/>
<dbReference type="GO" id="GO:0008270">
    <property type="term" value="F:zinc ion binding"/>
    <property type="evidence" value="ECO:0007669"/>
    <property type="project" value="UniProtKB-KW"/>
</dbReference>
<evidence type="ECO:0000313" key="5">
    <source>
        <dbReference type="Proteomes" id="UP000536711"/>
    </source>
</evidence>
<evidence type="ECO:0000259" key="3">
    <source>
        <dbReference type="PROSITE" id="PS50089"/>
    </source>
</evidence>
<keyword evidence="5" id="KW-1185">Reference proteome</keyword>
<dbReference type="SUPFAM" id="SSF57850">
    <property type="entry name" value="RING/U-box"/>
    <property type="match status" value="1"/>
</dbReference>
<evidence type="ECO:0000313" key="4">
    <source>
        <dbReference type="EMBL" id="KAF4433156.1"/>
    </source>
</evidence>
<keyword evidence="1" id="KW-0863">Zinc-finger</keyword>
<reference evidence="4 5" key="1">
    <citation type="submission" date="2020-01" db="EMBL/GenBank/DDBJ databases">
        <title>Identification and distribution of gene clusters putatively required for synthesis of sphingolipid metabolism inhibitors in phylogenetically diverse species of the filamentous fungus Fusarium.</title>
        <authorList>
            <person name="Kim H.-S."/>
            <person name="Busman M."/>
            <person name="Brown D.W."/>
            <person name="Divon H."/>
            <person name="Uhlig S."/>
            <person name="Proctor R.H."/>
        </authorList>
    </citation>
    <scope>NUCLEOTIDE SEQUENCE [LARGE SCALE GENOMIC DNA]</scope>
    <source>
        <strain evidence="4 5">NRRL 13308</strain>
    </source>
</reference>
<feature type="region of interest" description="Disordered" evidence="2">
    <location>
        <begin position="1"/>
        <end position="24"/>
    </location>
</feature>
<keyword evidence="1" id="KW-0479">Metal-binding</keyword>
<evidence type="ECO:0000256" key="1">
    <source>
        <dbReference type="PROSITE-ProRule" id="PRU00175"/>
    </source>
</evidence>
<evidence type="ECO:0000256" key="2">
    <source>
        <dbReference type="SAM" id="MobiDB-lite"/>
    </source>
</evidence>
<feature type="domain" description="RING-type" evidence="3">
    <location>
        <begin position="53"/>
        <end position="136"/>
    </location>
</feature>